<gene>
    <name evidence="2" type="ORF">ACFFU1_17685</name>
</gene>
<evidence type="ECO:0000313" key="3">
    <source>
        <dbReference type="Proteomes" id="UP001589590"/>
    </source>
</evidence>
<dbReference type="EMBL" id="JBHMFA010000033">
    <property type="protein sequence ID" value="MFB9106744.1"/>
    <property type="molecule type" value="Genomic_DNA"/>
</dbReference>
<feature type="transmembrane region" description="Helical" evidence="1">
    <location>
        <begin position="12"/>
        <end position="32"/>
    </location>
</feature>
<dbReference type="RefSeq" id="WP_290267559.1">
    <property type="nucleotide sequence ID" value="NZ_JAUFQP010000001.1"/>
</dbReference>
<dbReference type="Gene3D" id="3.30.1120.80">
    <property type="match status" value="1"/>
</dbReference>
<reference evidence="2 3" key="1">
    <citation type="submission" date="2024-09" db="EMBL/GenBank/DDBJ databases">
        <authorList>
            <person name="Sun Q."/>
            <person name="Mori K."/>
        </authorList>
    </citation>
    <scope>NUCLEOTIDE SEQUENCE [LARGE SCALE GENOMIC DNA]</scope>
    <source>
        <strain evidence="2 3">CECT 8300</strain>
    </source>
</reference>
<organism evidence="2 3">
    <name type="scientific">Algibacter miyuki</name>
    <dbReference type="NCBI Taxonomy" id="1306933"/>
    <lineage>
        <taxon>Bacteria</taxon>
        <taxon>Pseudomonadati</taxon>
        <taxon>Bacteroidota</taxon>
        <taxon>Flavobacteriia</taxon>
        <taxon>Flavobacteriales</taxon>
        <taxon>Flavobacteriaceae</taxon>
        <taxon>Algibacter</taxon>
    </lineage>
</organism>
<evidence type="ECO:0000313" key="2">
    <source>
        <dbReference type="EMBL" id="MFB9106744.1"/>
    </source>
</evidence>
<protein>
    <submittedName>
        <fullName evidence="2">Uncharacterized protein</fullName>
    </submittedName>
</protein>
<sequence length="127" mass="14268">MRKLEFLKTIINFHLIGVLITTLSRFILFLAFLPRITDTESYGLLFPIGLRIDIVLLSYMAALSAVLILLQAGKEAVQFNVVEKDTLTAETNVNQELVKDAISHILTASKAYNGIEYRLPEVNLESE</sequence>
<feature type="transmembrane region" description="Helical" evidence="1">
    <location>
        <begin position="44"/>
        <end position="70"/>
    </location>
</feature>
<accession>A0ABV5H4C6</accession>
<comment type="caution">
    <text evidence="2">The sequence shown here is derived from an EMBL/GenBank/DDBJ whole genome shotgun (WGS) entry which is preliminary data.</text>
</comment>
<keyword evidence="1" id="KW-0812">Transmembrane</keyword>
<keyword evidence="3" id="KW-1185">Reference proteome</keyword>
<evidence type="ECO:0000256" key="1">
    <source>
        <dbReference type="SAM" id="Phobius"/>
    </source>
</evidence>
<keyword evidence="1" id="KW-1133">Transmembrane helix</keyword>
<name>A0ABV5H4C6_9FLAO</name>
<proteinExistence type="predicted"/>
<dbReference type="Proteomes" id="UP001589590">
    <property type="component" value="Unassembled WGS sequence"/>
</dbReference>
<keyword evidence="1" id="KW-0472">Membrane</keyword>